<dbReference type="EMBL" id="WTFF01000060">
    <property type="protein sequence ID" value="MBW5482487.1"/>
    <property type="molecule type" value="Genomic_DNA"/>
</dbReference>
<keyword evidence="1" id="KW-0812">Transmembrane</keyword>
<keyword evidence="1" id="KW-1133">Transmembrane helix</keyword>
<feature type="transmembrane region" description="Helical" evidence="1">
    <location>
        <begin position="273"/>
        <end position="296"/>
    </location>
</feature>
<gene>
    <name evidence="2" type="ORF">GPJ59_11480</name>
</gene>
<accession>A0ABS6Z432</accession>
<dbReference type="InterPro" id="IPR045590">
    <property type="entry name" value="DUF6463"/>
</dbReference>
<keyword evidence="3" id="KW-1185">Reference proteome</keyword>
<feature type="transmembrane region" description="Helical" evidence="1">
    <location>
        <begin position="89"/>
        <end position="122"/>
    </location>
</feature>
<organism evidence="2 3">
    <name type="scientific">Streptomyces bambusae</name>
    <dbReference type="NCBI Taxonomy" id="1550616"/>
    <lineage>
        <taxon>Bacteria</taxon>
        <taxon>Bacillati</taxon>
        <taxon>Actinomycetota</taxon>
        <taxon>Actinomycetes</taxon>
        <taxon>Kitasatosporales</taxon>
        <taxon>Streptomycetaceae</taxon>
        <taxon>Streptomyces</taxon>
    </lineage>
</organism>
<evidence type="ECO:0008006" key="4">
    <source>
        <dbReference type="Google" id="ProtNLM"/>
    </source>
</evidence>
<evidence type="ECO:0000313" key="2">
    <source>
        <dbReference type="EMBL" id="MBW5482487.1"/>
    </source>
</evidence>
<name>A0ABS6Z432_9ACTN</name>
<feature type="transmembrane region" description="Helical" evidence="1">
    <location>
        <begin position="230"/>
        <end position="253"/>
    </location>
</feature>
<sequence>MNALARWVPRLVIATALAHFAWGLAQPHAWGAIARDGFLRSVVDPGAEDHYLREFSVWWMVAGVALLAMGTLARHILRTTGRLPAQLGWYLLVVGVPLCLIYFPVTGGWAVLAIGILALVAARRTAATPPALPTPSATGRPPVLPPARWAVWAAWAAPLGVLPSSVWRVAVGFADGHAPSEIVYMTALSCVTVGTAFLTVGLVRHWGETFPRWVPRAAGRPVPARAVTRIARIGALLVILITLYGVLNNIFGFVERAPVLIAQDREYEQPEAWVNYLYLPAAAWGFLVLAVAGDYARRTAGRERRPAAEGRFTGT</sequence>
<comment type="caution">
    <text evidence="2">The sequence shown here is derived from an EMBL/GenBank/DDBJ whole genome shotgun (WGS) entry which is preliminary data.</text>
</comment>
<dbReference type="RefSeq" id="WP_219666828.1">
    <property type="nucleotide sequence ID" value="NZ_WTFF01000060.1"/>
</dbReference>
<proteinExistence type="predicted"/>
<evidence type="ECO:0000256" key="1">
    <source>
        <dbReference type="SAM" id="Phobius"/>
    </source>
</evidence>
<feature type="transmembrane region" description="Helical" evidence="1">
    <location>
        <begin position="58"/>
        <end position="77"/>
    </location>
</feature>
<dbReference type="Proteomes" id="UP000812013">
    <property type="component" value="Unassembled WGS sequence"/>
</dbReference>
<protein>
    <recommendedName>
        <fullName evidence="4">DUF3995 domain-containing protein</fullName>
    </recommendedName>
</protein>
<keyword evidence="1" id="KW-0472">Membrane</keyword>
<evidence type="ECO:0000313" key="3">
    <source>
        <dbReference type="Proteomes" id="UP000812013"/>
    </source>
</evidence>
<dbReference type="Pfam" id="PF20064">
    <property type="entry name" value="DUF6463"/>
    <property type="match status" value="1"/>
</dbReference>
<reference evidence="2 3" key="1">
    <citation type="submission" date="2019-12" db="EMBL/GenBank/DDBJ databases">
        <title>Genome sequence of Streptomyces bambusae.</title>
        <authorList>
            <person name="Bansal K."/>
            <person name="Choksket S."/>
            <person name="Korpole S."/>
            <person name="Patil P.B."/>
        </authorList>
    </citation>
    <scope>NUCLEOTIDE SEQUENCE [LARGE SCALE GENOMIC DNA]</scope>
    <source>
        <strain evidence="2 3">SK60</strain>
    </source>
</reference>
<feature type="transmembrane region" description="Helical" evidence="1">
    <location>
        <begin position="182"/>
        <end position="203"/>
    </location>
</feature>